<dbReference type="SUPFAM" id="SSF53756">
    <property type="entry name" value="UDP-Glycosyltransferase/glycogen phosphorylase"/>
    <property type="match status" value="1"/>
</dbReference>
<dbReference type="FunFam" id="3.40.50.2000:FF:000050">
    <property type="entry name" value="UDP-glucuronosyltransferase"/>
    <property type="match status" value="1"/>
</dbReference>
<feature type="signal peptide" evidence="5">
    <location>
        <begin position="1"/>
        <end position="32"/>
    </location>
</feature>
<name>A0A0A1X9I7_ZEUCU</name>
<dbReference type="PANTHER" id="PTHR48043:SF159">
    <property type="entry name" value="EG:EG0003.4 PROTEIN-RELATED"/>
    <property type="match status" value="1"/>
</dbReference>
<evidence type="ECO:0000256" key="2">
    <source>
        <dbReference type="ARBA" id="ARBA00022676"/>
    </source>
</evidence>
<dbReference type="PANTHER" id="PTHR48043">
    <property type="entry name" value="EG:EG0003.4 PROTEIN-RELATED"/>
    <property type="match status" value="1"/>
</dbReference>
<keyword evidence="2" id="KW-0328">Glycosyltransferase</keyword>
<dbReference type="Gene3D" id="3.40.50.2000">
    <property type="entry name" value="Glycogen Phosphorylase B"/>
    <property type="match status" value="2"/>
</dbReference>
<evidence type="ECO:0000256" key="4">
    <source>
        <dbReference type="SAM" id="Phobius"/>
    </source>
</evidence>
<feature type="transmembrane region" description="Helical" evidence="4">
    <location>
        <begin position="492"/>
        <end position="515"/>
    </location>
</feature>
<accession>A0A0A1X9I7</accession>
<keyword evidence="4" id="KW-0472">Membrane</keyword>
<dbReference type="EMBL" id="GBXI01006338">
    <property type="protein sequence ID" value="JAD07954.1"/>
    <property type="molecule type" value="Transcribed_RNA"/>
</dbReference>
<evidence type="ECO:0000256" key="1">
    <source>
        <dbReference type="ARBA" id="ARBA00009995"/>
    </source>
</evidence>
<comment type="similarity">
    <text evidence="1">Belongs to the UDP-glycosyltransferase family.</text>
</comment>
<evidence type="ECO:0000313" key="6">
    <source>
        <dbReference type="EMBL" id="JAD07954.1"/>
    </source>
</evidence>
<dbReference type="InterPro" id="IPR050271">
    <property type="entry name" value="UDP-glycosyltransferase"/>
</dbReference>
<dbReference type="Pfam" id="PF00201">
    <property type="entry name" value="UDPGT"/>
    <property type="match status" value="1"/>
</dbReference>
<dbReference type="InterPro" id="IPR002213">
    <property type="entry name" value="UDP_glucos_trans"/>
</dbReference>
<reference evidence="6" key="1">
    <citation type="submission" date="2014-11" db="EMBL/GenBank/DDBJ databases">
        <authorList>
            <person name="Geib S."/>
        </authorList>
    </citation>
    <scope>NUCLEOTIDE SEQUENCE</scope>
</reference>
<gene>
    <name evidence="6" type="primary">UGT2B33_2</name>
    <name evidence="6" type="ORF">g.22110</name>
</gene>
<keyword evidence="5" id="KW-0732">Signal</keyword>
<feature type="chain" id="PRO_5001983072" evidence="5">
    <location>
        <begin position="33"/>
        <end position="532"/>
    </location>
</feature>
<keyword evidence="4" id="KW-0812">Transmembrane</keyword>
<keyword evidence="3 6" id="KW-0808">Transferase</keyword>
<dbReference type="CDD" id="cd03784">
    <property type="entry name" value="GT1_Gtf-like"/>
    <property type="match status" value="1"/>
</dbReference>
<reference evidence="6" key="2">
    <citation type="journal article" date="2015" name="Gigascience">
        <title>Reconstructing a comprehensive transcriptome assembly of a white-pupal translocated strain of the pest fruit fly Bactrocera cucurbitae.</title>
        <authorList>
            <person name="Sim S.B."/>
            <person name="Calla B."/>
            <person name="Hall B."/>
            <person name="DeRego T."/>
            <person name="Geib S.M."/>
        </authorList>
    </citation>
    <scope>NUCLEOTIDE SEQUENCE</scope>
</reference>
<organism evidence="6">
    <name type="scientific">Zeugodacus cucurbitae</name>
    <name type="common">Melon fruit fly</name>
    <name type="synonym">Bactrocera cucurbitae</name>
    <dbReference type="NCBI Taxonomy" id="28588"/>
    <lineage>
        <taxon>Eukaryota</taxon>
        <taxon>Metazoa</taxon>
        <taxon>Ecdysozoa</taxon>
        <taxon>Arthropoda</taxon>
        <taxon>Hexapoda</taxon>
        <taxon>Insecta</taxon>
        <taxon>Pterygota</taxon>
        <taxon>Neoptera</taxon>
        <taxon>Endopterygota</taxon>
        <taxon>Diptera</taxon>
        <taxon>Brachycera</taxon>
        <taxon>Muscomorpha</taxon>
        <taxon>Tephritoidea</taxon>
        <taxon>Tephritidae</taxon>
        <taxon>Zeugodacus</taxon>
        <taxon>Zeugodacus</taxon>
    </lineage>
</organism>
<dbReference type="AlphaFoldDB" id="A0A0A1X9I7"/>
<dbReference type="GO" id="GO:0008194">
    <property type="term" value="F:UDP-glycosyltransferase activity"/>
    <property type="evidence" value="ECO:0007669"/>
    <property type="project" value="InterPro"/>
</dbReference>
<protein>
    <submittedName>
        <fullName evidence="6">UDP-glucuronosyltransferase 2B33</fullName>
    </submittedName>
</protein>
<evidence type="ECO:0000256" key="3">
    <source>
        <dbReference type="ARBA" id="ARBA00022679"/>
    </source>
</evidence>
<evidence type="ECO:0000256" key="5">
    <source>
        <dbReference type="SAM" id="SignalP"/>
    </source>
</evidence>
<dbReference type="PROSITE" id="PS51257">
    <property type="entry name" value="PROKAR_LIPOPROTEIN"/>
    <property type="match status" value="1"/>
</dbReference>
<proteinExistence type="inferred from homology"/>
<sequence length="532" mass="60426">MKGMCQRTHWLPAACIALACALSLQPTACVEAARILGFFASPSKSHIIVHCAVADALAQAGHNVTVIASGPNVRRQAKYKYIELDTIGDHPLMSTDMVNKRKYFWQRFGSLLDTISTNANETQHHKRVQQFLQEHRAGDFDLLLFGYFMNDFQLGLAGHFRCPIVVSFMIQPIYAVNLYVGNPSESAYVPGIFGYLVQPMKFLERVKNKIVAYIEEIIIQNMLDSYTSKYYDYNFPPDRYPPFEDVRQNVSLIFTNHHFSQGPIRPNVPNLIEIGGIQIKEKPDPLPADIAKILDEAKEGAIYFSLGSNIQGSHLTEEKVKIMFNVISKLPYKVLWKWGPNDRPGQSENIIYRDWLPQDDILAHPNIKLFITHGGMGSVVEAQYHGVPMVGIPLFGDQPSNMANVQRSGYGLAVDYITLSEESLNNAIQEVLTNPKYTNTVQEFSRLYRDRPMTPRQTVVYWVEYVLRHKGAKHMQSPAVHMNRWQLMSLDVIGFLWAIFAGVVLVCAIVFRLLCGEKKDKKEVKVEKTKQK</sequence>
<keyword evidence="4" id="KW-1133">Transmembrane helix</keyword>